<sequence length="104" mass="11717">MDVHPMLCRAFIHPASGCMDRRWNEWRICLSLHILLSLGWIKLSVPSKQATIRQDAYSIQRSCLRIKLGSLHVNCSPQISPDSPCTQISFARWGDSTRALGPSP</sequence>
<dbReference type="Proteomes" id="UP000313359">
    <property type="component" value="Unassembled WGS sequence"/>
</dbReference>
<organism evidence="1 2">
    <name type="scientific">Lentinus tigrinus ALCF2SS1-6</name>
    <dbReference type="NCBI Taxonomy" id="1328759"/>
    <lineage>
        <taxon>Eukaryota</taxon>
        <taxon>Fungi</taxon>
        <taxon>Dikarya</taxon>
        <taxon>Basidiomycota</taxon>
        <taxon>Agaricomycotina</taxon>
        <taxon>Agaricomycetes</taxon>
        <taxon>Polyporales</taxon>
        <taxon>Polyporaceae</taxon>
        <taxon>Lentinus</taxon>
    </lineage>
</organism>
<dbReference type="EMBL" id="ML122258">
    <property type="protein sequence ID" value="RPD62726.1"/>
    <property type="molecule type" value="Genomic_DNA"/>
</dbReference>
<protein>
    <submittedName>
        <fullName evidence="1">Uncharacterized protein</fullName>
    </submittedName>
</protein>
<evidence type="ECO:0000313" key="1">
    <source>
        <dbReference type="EMBL" id="RPD62726.1"/>
    </source>
</evidence>
<reference evidence="1" key="1">
    <citation type="journal article" date="2018" name="Genome Biol. Evol.">
        <title>Genomics and development of Lentinus tigrinus, a white-rot wood-decaying mushroom with dimorphic fruiting bodies.</title>
        <authorList>
            <person name="Wu B."/>
            <person name="Xu Z."/>
            <person name="Knudson A."/>
            <person name="Carlson A."/>
            <person name="Chen N."/>
            <person name="Kovaka S."/>
            <person name="LaButti K."/>
            <person name="Lipzen A."/>
            <person name="Pennachio C."/>
            <person name="Riley R."/>
            <person name="Schakwitz W."/>
            <person name="Umezawa K."/>
            <person name="Ohm R.A."/>
            <person name="Grigoriev I.V."/>
            <person name="Nagy L.G."/>
            <person name="Gibbons J."/>
            <person name="Hibbett D."/>
        </authorList>
    </citation>
    <scope>NUCLEOTIDE SEQUENCE [LARGE SCALE GENOMIC DNA]</scope>
    <source>
        <strain evidence="1">ALCF2SS1-6</strain>
    </source>
</reference>
<evidence type="ECO:0000313" key="2">
    <source>
        <dbReference type="Proteomes" id="UP000313359"/>
    </source>
</evidence>
<proteinExistence type="predicted"/>
<gene>
    <name evidence="1" type="ORF">L227DRAFT_434982</name>
</gene>
<keyword evidence="2" id="KW-1185">Reference proteome</keyword>
<accession>A0A5C2SMM1</accession>
<dbReference type="AlphaFoldDB" id="A0A5C2SMM1"/>
<name>A0A5C2SMM1_9APHY</name>